<evidence type="ECO:0000313" key="3">
    <source>
        <dbReference type="Proteomes" id="UP000007798"/>
    </source>
</evidence>
<dbReference type="Proteomes" id="UP000007798">
    <property type="component" value="Unassembled WGS sequence"/>
</dbReference>
<accession>B4MJY4</accession>
<feature type="region of interest" description="Disordered" evidence="1">
    <location>
        <begin position="47"/>
        <end position="67"/>
    </location>
</feature>
<keyword evidence="3" id="KW-1185">Reference proteome</keyword>
<sequence length="67" mass="7920">MKYPNNKSVKLGKRSKLGKSHMVDKRVSFKHVVEIISFNDNWKMQMSESQLSSEEDQGKRSMLQRNY</sequence>
<proteinExistence type="predicted"/>
<dbReference type="EMBL" id="CH963846">
    <property type="protein sequence ID" value="EDW72423.2"/>
    <property type="molecule type" value="Genomic_DNA"/>
</dbReference>
<organism evidence="2 3">
    <name type="scientific">Drosophila willistoni</name>
    <name type="common">Fruit fly</name>
    <dbReference type="NCBI Taxonomy" id="7260"/>
    <lineage>
        <taxon>Eukaryota</taxon>
        <taxon>Metazoa</taxon>
        <taxon>Ecdysozoa</taxon>
        <taxon>Arthropoda</taxon>
        <taxon>Hexapoda</taxon>
        <taxon>Insecta</taxon>
        <taxon>Pterygota</taxon>
        <taxon>Neoptera</taxon>
        <taxon>Endopterygota</taxon>
        <taxon>Diptera</taxon>
        <taxon>Brachycera</taxon>
        <taxon>Muscomorpha</taxon>
        <taxon>Ephydroidea</taxon>
        <taxon>Drosophilidae</taxon>
        <taxon>Drosophila</taxon>
        <taxon>Sophophora</taxon>
    </lineage>
</organism>
<dbReference type="InParanoid" id="B4MJY4"/>
<dbReference type="KEGG" id="dwi:6638277"/>
<dbReference type="AlphaFoldDB" id="B4MJY4"/>
<protein>
    <submittedName>
        <fullName evidence="2">Uncharacterized protein</fullName>
    </submittedName>
</protein>
<gene>
    <name evidence="2" type="primary">Dwil\GK19314</name>
    <name evidence="2" type="ORF">Dwil_GK19314</name>
</gene>
<dbReference type="OrthoDB" id="7847194at2759"/>
<evidence type="ECO:0000256" key="1">
    <source>
        <dbReference type="SAM" id="MobiDB-lite"/>
    </source>
</evidence>
<dbReference type="HOGENOM" id="CLU_2111434_0_0_1"/>
<name>B4MJY4_DROWI</name>
<reference evidence="2 3" key="1">
    <citation type="journal article" date="2007" name="Nature">
        <title>Evolution of genes and genomes on the Drosophila phylogeny.</title>
        <authorList>
            <consortium name="Drosophila 12 Genomes Consortium"/>
            <person name="Clark A.G."/>
            <person name="Eisen M.B."/>
            <person name="Smith D.R."/>
            <person name="Bergman C.M."/>
            <person name="Oliver B."/>
            <person name="Markow T.A."/>
            <person name="Kaufman T.C."/>
            <person name="Kellis M."/>
            <person name="Gelbart W."/>
            <person name="Iyer V.N."/>
            <person name="Pollard D.A."/>
            <person name="Sackton T.B."/>
            <person name="Larracuente A.M."/>
            <person name="Singh N.D."/>
            <person name="Abad J.P."/>
            <person name="Abt D.N."/>
            <person name="Adryan B."/>
            <person name="Aguade M."/>
            <person name="Akashi H."/>
            <person name="Anderson W.W."/>
            <person name="Aquadro C.F."/>
            <person name="Ardell D.H."/>
            <person name="Arguello R."/>
            <person name="Artieri C.G."/>
            <person name="Barbash D.A."/>
            <person name="Barker D."/>
            <person name="Barsanti P."/>
            <person name="Batterham P."/>
            <person name="Batzoglou S."/>
            <person name="Begun D."/>
            <person name="Bhutkar A."/>
            <person name="Blanco E."/>
            <person name="Bosak S.A."/>
            <person name="Bradley R.K."/>
            <person name="Brand A.D."/>
            <person name="Brent M.R."/>
            <person name="Brooks A.N."/>
            <person name="Brown R.H."/>
            <person name="Butlin R.K."/>
            <person name="Caggese C."/>
            <person name="Calvi B.R."/>
            <person name="Bernardo de Carvalho A."/>
            <person name="Caspi A."/>
            <person name="Castrezana S."/>
            <person name="Celniker S.E."/>
            <person name="Chang J.L."/>
            <person name="Chapple C."/>
            <person name="Chatterji S."/>
            <person name="Chinwalla A."/>
            <person name="Civetta A."/>
            <person name="Clifton S.W."/>
            <person name="Comeron J.M."/>
            <person name="Costello J.C."/>
            <person name="Coyne J.A."/>
            <person name="Daub J."/>
            <person name="David R.G."/>
            <person name="Delcher A.L."/>
            <person name="Delehaunty K."/>
            <person name="Do C.B."/>
            <person name="Ebling H."/>
            <person name="Edwards K."/>
            <person name="Eickbush T."/>
            <person name="Evans J.D."/>
            <person name="Filipski A."/>
            <person name="Findeiss S."/>
            <person name="Freyhult E."/>
            <person name="Fulton L."/>
            <person name="Fulton R."/>
            <person name="Garcia A.C."/>
            <person name="Gardiner A."/>
            <person name="Garfield D.A."/>
            <person name="Garvin B.E."/>
            <person name="Gibson G."/>
            <person name="Gilbert D."/>
            <person name="Gnerre S."/>
            <person name="Godfrey J."/>
            <person name="Good R."/>
            <person name="Gotea V."/>
            <person name="Gravely B."/>
            <person name="Greenberg A.J."/>
            <person name="Griffiths-Jones S."/>
            <person name="Gross S."/>
            <person name="Guigo R."/>
            <person name="Gustafson E.A."/>
            <person name="Haerty W."/>
            <person name="Hahn M.W."/>
            <person name="Halligan D.L."/>
            <person name="Halpern A.L."/>
            <person name="Halter G.M."/>
            <person name="Han M.V."/>
            <person name="Heger A."/>
            <person name="Hillier L."/>
            <person name="Hinrichs A.S."/>
            <person name="Holmes I."/>
            <person name="Hoskins R.A."/>
            <person name="Hubisz M.J."/>
            <person name="Hultmark D."/>
            <person name="Huntley M.A."/>
            <person name="Jaffe D.B."/>
            <person name="Jagadeeshan S."/>
            <person name="Jeck W.R."/>
            <person name="Johnson J."/>
            <person name="Jones C.D."/>
            <person name="Jordan W.C."/>
            <person name="Karpen G.H."/>
            <person name="Kataoka E."/>
            <person name="Keightley P.D."/>
            <person name="Kheradpour P."/>
            <person name="Kirkness E.F."/>
            <person name="Koerich L.B."/>
            <person name="Kristiansen K."/>
            <person name="Kudrna D."/>
            <person name="Kulathinal R.J."/>
            <person name="Kumar S."/>
            <person name="Kwok R."/>
            <person name="Lander E."/>
            <person name="Langley C.H."/>
            <person name="Lapoint R."/>
            <person name="Lazzaro B.P."/>
            <person name="Lee S.J."/>
            <person name="Levesque L."/>
            <person name="Li R."/>
            <person name="Lin C.F."/>
            <person name="Lin M.F."/>
            <person name="Lindblad-Toh K."/>
            <person name="Llopart A."/>
            <person name="Long M."/>
            <person name="Low L."/>
            <person name="Lozovsky E."/>
            <person name="Lu J."/>
            <person name="Luo M."/>
            <person name="Machado C.A."/>
            <person name="Makalowski W."/>
            <person name="Marzo M."/>
            <person name="Matsuda M."/>
            <person name="Matzkin L."/>
            <person name="McAllister B."/>
            <person name="McBride C.S."/>
            <person name="McKernan B."/>
            <person name="McKernan K."/>
            <person name="Mendez-Lago M."/>
            <person name="Minx P."/>
            <person name="Mollenhauer M.U."/>
            <person name="Montooth K."/>
            <person name="Mount S.M."/>
            <person name="Mu X."/>
            <person name="Myers E."/>
            <person name="Negre B."/>
            <person name="Newfeld S."/>
            <person name="Nielsen R."/>
            <person name="Noor M.A."/>
            <person name="O'Grady P."/>
            <person name="Pachter L."/>
            <person name="Papaceit M."/>
            <person name="Parisi M.J."/>
            <person name="Parisi M."/>
            <person name="Parts L."/>
            <person name="Pedersen J.S."/>
            <person name="Pesole G."/>
            <person name="Phillippy A.M."/>
            <person name="Ponting C.P."/>
            <person name="Pop M."/>
            <person name="Porcelli D."/>
            <person name="Powell J.R."/>
            <person name="Prohaska S."/>
            <person name="Pruitt K."/>
            <person name="Puig M."/>
            <person name="Quesneville H."/>
            <person name="Ram K.R."/>
            <person name="Rand D."/>
            <person name="Rasmussen M.D."/>
            <person name="Reed L.K."/>
            <person name="Reenan R."/>
            <person name="Reily A."/>
            <person name="Remington K.A."/>
            <person name="Rieger T.T."/>
            <person name="Ritchie M.G."/>
            <person name="Robin C."/>
            <person name="Rogers Y.H."/>
            <person name="Rohde C."/>
            <person name="Rozas J."/>
            <person name="Rubenfield M.J."/>
            <person name="Ruiz A."/>
            <person name="Russo S."/>
            <person name="Salzberg S.L."/>
            <person name="Sanchez-Gracia A."/>
            <person name="Saranga D.J."/>
            <person name="Sato H."/>
            <person name="Schaeffer S.W."/>
            <person name="Schatz M.C."/>
            <person name="Schlenke T."/>
            <person name="Schwartz R."/>
            <person name="Segarra C."/>
            <person name="Singh R.S."/>
            <person name="Sirot L."/>
            <person name="Sirota M."/>
            <person name="Sisneros N.B."/>
            <person name="Smith C.D."/>
            <person name="Smith T.F."/>
            <person name="Spieth J."/>
            <person name="Stage D.E."/>
            <person name="Stark A."/>
            <person name="Stephan W."/>
            <person name="Strausberg R.L."/>
            <person name="Strempel S."/>
            <person name="Sturgill D."/>
            <person name="Sutton G."/>
            <person name="Sutton G.G."/>
            <person name="Tao W."/>
            <person name="Teichmann S."/>
            <person name="Tobari Y.N."/>
            <person name="Tomimura Y."/>
            <person name="Tsolas J.M."/>
            <person name="Valente V.L."/>
            <person name="Venter E."/>
            <person name="Venter J.C."/>
            <person name="Vicario S."/>
            <person name="Vieira F.G."/>
            <person name="Vilella A.J."/>
            <person name="Villasante A."/>
            <person name="Walenz B."/>
            <person name="Wang J."/>
            <person name="Wasserman M."/>
            <person name="Watts T."/>
            <person name="Wilson D."/>
            <person name="Wilson R.K."/>
            <person name="Wing R.A."/>
            <person name="Wolfner M.F."/>
            <person name="Wong A."/>
            <person name="Wong G.K."/>
            <person name="Wu C.I."/>
            <person name="Wu G."/>
            <person name="Yamamoto D."/>
            <person name="Yang H.P."/>
            <person name="Yang S.P."/>
            <person name="Yorke J.A."/>
            <person name="Yoshida K."/>
            <person name="Zdobnov E."/>
            <person name="Zhang P."/>
            <person name="Zhang Y."/>
            <person name="Zimin A.V."/>
            <person name="Baldwin J."/>
            <person name="Abdouelleil A."/>
            <person name="Abdulkadir J."/>
            <person name="Abebe A."/>
            <person name="Abera B."/>
            <person name="Abreu J."/>
            <person name="Acer S.C."/>
            <person name="Aftuck L."/>
            <person name="Alexander A."/>
            <person name="An P."/>
            <person name="Anderson E."/>
            <person name="Anderson S."/>
            <person name="Arachi H."/>
            <person name="Azer M."/>
            <person name="Bachantsang P."/>
            <person name="Barry A."/>
            <person name="Bayul T."/>
            <person name="Berlin A."/>
            <person name="Bessette D."/>
            <person name="Bloom T."/>
            <person name="Blye J."/>
            <person name="Boguslavskiy L."/>
            <person name="Bonnet C."/>
            <person name="Boukhgalter B."/>
            <person name="Bourzgui I."/>
            <person name="Brown A."/>
            <person name="Cahill P."/>
            <person name="Channer S."/>
            <person name="Cheshatsang Y."/>
            <person name="Chuda L."/>
            <person name="Citroen M."/>
            <person name="Collymore A."/>
            <person name="Cooke P."/>
            <person name="Costello M."/>
            <person name="D'Aco K."/>
            <person name="Daza R."/>
            <person name="De Haan G."/>
            <person name="DeGray S."/>
            <person name="DeMaso C."/>
            <person name="Dhargay N."/>
            <person name="Dooley K."/>
            <person name="Dooley E."/>
            <person name="Doricent M."/>
            <person name="Dorje P."/>
            <person name="Dorjee K."/>
            <person name="Dupes A."/>
            <person name="Elong R."/>
            <person name="Falk J."/>
            <person name="Farina A."/>
            <person name="Faro S."/>
            <person name="Ferguson D."/>
            <person name="Fisher S."/>
            <person name="Foley C.D."/>
            <person name="Franke A."/>
            <person name="Friedrich D."/>
            <person name="Gadbois L."/>
            <person name="Gearin G."/>
            <person name="Gearin C.R."/>
            <person name="Giannoukos G."/>
            <person name="Goode T."/>
            <person name="Graham J."/>
            <person name="Grandbois E."/>
            <person name="Grewal S."/>
            <person name="Gyaltsen K."/>
            <person name="Hafez N."/>
            <person name="Hagos B."/>
            <person name="Hall J."/>
            <person name="Henson C."/>
            <person name="Hollinger A."/>
            <person name="Honan T."/>
            <person name="Huard M.D."/>
            <person name="Hughes L."/>
            <person name="Hurhula B."/>
            <person name="Husby M.E."/>
            <person name="Kamat A."/>
            <person name="Kanga B."/>
            <person name="Kashin S."/>
            <person name="Khazanovich D."/>
            <person name="Kisner P."/>
            <person name="Lance K."/>
            <person name="Lara M."/>
            <person name="Lee W."/>
            <person name="Lennon N."/>
            <person name="Letendre F."/>
            <person name="LeVine R."/>
            <person name="Lipovsky A."/>
            <person name="Liu X."/>
            <person name="Liu J."/>
            <person name="Liu S."/>
            <person name="Lokyitsang T."/>
            <person name="Lokyitsang Y."/>
            <person name="Lubonja R."/>
            <person name="Lui A."/>
            <person name="MacDonald P."/>
            <person name="Magnisalis V."/>
            <person name="Maru K."/>
            <person name="Matthews C."/>
            <person name="McCusker W."/>
            <person name="McDonough S."/>
            <person name="Mehta T."/>
            <person name="Meldrim J."/>
            <person name="Meneus L."/>
            <person name="Mihai O."/>
            <person name="Mihalev A."/>
            <person name="Mihova T."/>
            <person name="Mittelman R."/>
            <person name="Mlenga V."/>
            <person name="Montmayeur A."/>
            <person name="Mulrain L."/>
            <person name="Navidi A."/>
            <person name="Naylor J."/>
            <person name="Negash T."/>
            <person name="Nguyen T."/>
            <person name="Nguyen N."/>
            <person name="Nicol R."/>
            <person name="Norbu C."/>
            <person name="Norbu N."/>
            <person name="Novod N."/>
            <person name="O'Neill B."/>
            <person name="Osman S."/>
            <person name="Markiewicz E."/>
            <person name="Oyono O.L."/>
            <person name="Patti C."/>
            <person name="Phunkhang P."/>
            <person name="Pierre F."/>
            <person name="Priest M."/>
            <person name="Raghuraman S."/>
            <person name="Rege F."/>
            <person name="Reyes R."/>
            <person name="Rise C."/>
            <person name="Rogov P."/>
            <person name="Ross K."/>
            <person name="Ryan E."/>
            <person name="Settipalli S."/>
            <person name="Shea T."/>
            <person name="Sherpa N."/>
            <person name="Shi L."/>
            <person name="Shih D."/>
            <person name="Sparrow T."/>
            <person name="Spaulding J."/>
            <person name="Stalker J."/>
            <person name="Stange-Thomann N."/>
            <person name="Stavropoulos S."/>
            <person name="Stone C."/>
            <person name="Strader C."/>
            <person name="Tesfaye S."/>
            <person name="Thomson T."/>
            <person name="Thoulutsang Y."/>
            <person name="Thoulutsang D."/>
            <person name="Topham K."/>
            <person name="Topping I."/>
            <person name="Tsamla T."/>
            <person name="Vassiliev H."/>
            <person name="Vo A."/>
            <person name="Wangchuk T."/>
            <person name="Wangdi T."/>
            <person name="Weiand M."/>
            <person name="Wilkinson J."/>
            <person name="Wilson A."/>
            <person name="Yadav S."/>
            <person name="Young G."/>
            <person name="Yu Q."/>
            <person name="Zembek L."/>
            <person name="Zhong D."/>
            <person name="Zimmer A."/>
            <person name="Zwirko Z."/>
            <person name="Jaffe D.B."/>
            <person name="Alvarez P."/>
            <person name="Brockman W."/>
            <person name="Butler J."/>
            <person name="Chin C."/>
            <person name="Gnerre S."/>
            <person name="Grabherr M."/>
            <person name="Kleber M."/>
            <person name="Mauceli E."/>
            <person name="MacCallum I."/>
        </authorList>
    </citation>
    <scope>NUCLEOTIDE SEQUENCE [LARGE SCALE GENOMIC DNA]</scope>
    <source>
        <strain evidence="3">Tucson 14030-0811.24</strain>
    </source>
</reference>
<dbReference type="FunCoup" id="B4MJY4">
    <property type="interactions" value="1"/>
</dbReference>
<evidence type="ECO:0000313" key="2">
    <source>
        <dbReference type="EMBL" id="EDW72423.2"/>
    </source>
</evidence>